<reference evidence="1 2" key="1">
    <citation type="journal article" date="2019" name="Int. J. Syst. Evol. Microbiol.">
        <title>The Global Catalogue of Microorganisms (GCM) 10K type strain sequencing project: providing services to taxonomists for standard genome sequencing and annotation.</title>
        <authorList>
            <consortium name="The Broad Institute Genomics Platform"/>
            <consortium name="The Broad Institute Genome Sequencing Center for Infectious Disease"/>
            <person name="Wu L."/>
            <person name="Ma J."/>
        </authorList>
    </citation>
    <scope>NUCLEOTIDE SEQUENCE [LARGE SCALE GENOMIC DNA]</scope>
    <source>
        <strain evidence="1 2">JCM 15896</strain>
    </source>
</reference>
<gene>
    <name evidence="1" type="ORF">GCM10009114_11260</name>
</gene>
<sequence>MFGIYNRLSILKGRVANIGFTFVRLVCQTLSYRQFNNVRFKNTKLLETNITRYSMFCDA</sequence>
<evidence type="ECO:0000313" key="1">
    <source>
        <dbReference type="EMBL" id="GAA0854645.1"/>
    </source>
</evidence>
<dbReference type="Proteomes" id="UP001500359">
    <property type="component" value="Unassembled WGS sequence"/>
</dbReference>
<accession>A0ABN1LEL7</accession>
<evidence type="ECO:0000313" key="2">
    <source>
        <dbReference type="Proteomes" id="UP001500359"/>
    </source>
</evidence>
<organism evidence="1 2">
    <name type="scientific">Aliiglaciecola litoralis</name>
    <dbReference type="NCBI Taxonomy" id="582857"/>
    <lineage>
        <taxon>Bacteria</taxon>
        <taxon>Pseudomonadati</taxon>
        <taxon>Pseudomonadota</taxon>
        <taxon>Gammaproteobacteria</taxon>
        <taxon>Alteromonadales</taxon>
        <taxon>Alteromonadaceae</taxon>
        <taxon>Aliiglaciecola</taxon>
    </lineage>
</organism>
<comment type="caution">
    <text evidence="1">The sequence shown here is derived from an EMBL/GenBank/DDBJ whole genome shotgun (WGS) entry which is preliminary data.</text>
</comment>
<name>A0ABN1LEL7_9ALTE</name>
<dbReference type="EMBL" id="BAAAFD010000002">
    <property type="protein sequence ID" value="GAA0854645.1"/>
    <property type="molecule type" value="Genomic_DNA"/>
</dbReference>
<proteinExistence type="predicted"/>
<protein>
    <submittedName>
        <fullName evidence="1">Uncharacterized protein</fullName>
    </submittedName>
</protein>
<keyword evidence="2" id="KW-1185">Reference proteome</keyword>